<organism evidence="1 2">
    <name type="scientific">Campylobacter phage F379</name>
    <dbReference type="NCBI Taxonomy" id="2776767"/>
    <lineage>
        <taxon>Viruses</taxon>
        <taxon>Duplodnaviria</taxon>
        <taxon>Heunggongvirae</taxon>
        <taxon>Uroviricota</taxon>
        <taxon>Caudoviricetes</taxon>
        <taxon>Connertonviridae</taxon>
        <taxon>Firehammervirus</taxon>
        <taxon>Firehammervirus F379</taxon>
    </lineage>
</organism>
<evidence type="ECO:0000313" key="2">
    <source>
        <dbReference type="Proteomes" id="UP000593835"/>
    </source>
</evidence>
<name>A0A7L8ZJP5_9CAUD</name>
<reference evidence="1 2" key="1">
    <citation type="submission" date="2020-08" db="EMBL/GenBank/DDBJ databases">
        <authorList>
            <person name="Sorensen M.C.H."/>
        </authorList>
    </citation>
    <scope>NUCLEOTIDE SEQUENCE [LARGE SCALE GENOMIC DNA]</scope>
</reference>
<keyword evidence="2" id="KW-1185">Reference proteome</keyword>
<sequence>MPLSVNEFIKKPKYFKPFLKKLETNDFLLEGDLGVFSFDLKDPTNIRLFELIKSMNVDAVELLIYDKDTKKYKNFKGSINGKKGEAPFSKIHKSNVSGITLKGQKSDNKDDLAECGVVYYLDMFLNTKLTDIKFYNETQVKNTRTKTPLDSVKTFLFENPDWDKACKDASKCILNEIILKQNLRNYEFHHKTDVFNDLKKQGKQLTKLAEDKWNPGDFFLVKPTYKIKSYKTYQELNKEINDFDNIIPISLKKSAKEALGGSYALNNLSGNYGLPNFKSIKYKSFDDNFFNFFKECMVELKKHKNSDIIRVRTNNINLADIYDEIASNAKAANFFEGFPPSLAFISMSSKYFNDIIFEVVCNCLSRSPLSSNFYKVSGRNHLEVFDTLPSDLKIEYCVVSCDGNADIKWNIKIDGKLWKLQLRSKGSLPQFMLVPQPVSASSQDKKIQAINV</sequence>
<proteinExistence type="predicted"/>
<dbReference type="Proteomes" id="UP000593835">
    <property type="component" value="Segment"/>
</dbReference>
<gene>
    <name evidence="1" type="ORF">F379_172</name>
</gene>
<evidence type="ECO:0000313" key="1">
    <source>
        <dbReference type="EMBL" id="QOI69458.1"/>
    </source>
</evidence>
<protein>
    <submittedName>
        <fullName evidence="1">Uncharacterized protein</fullName>
    </submittedName>
</protein>
<accession>A0A7L8ZJP5</accession>
<dbReference type="EMBL" id="MT932329">
    <property type="protein sequence ID" value="QOI69458.1"/>
    <property type="molecule type" value="Genomic_DNA"/>
</dbReference>